<accession>A0ABM7ZVF2</accession>
<dbReference type="EMBL" id="AP026073">
    <property type="protein sequence ID" value="BDM70133.1"/>
    <property type="molecule type" value="Genomic_DNA"/>
</dbReference>
<name>A0ABM7ZVF2_STRNI</name>
<organism evidence="1 2">
    <name type="scientific">Streptomyces nigrescens</name>
    <dbReference type="NCBI Taxonomy" id="1920"/>
    <lineage>
        <taxon>Bacteria</taxon>
        <taxon>Bacillati</taxon>
        <taxon>Actinomycetota</taxon>
        <taxon>Actinomycetes</taxon>
        <taxon>Kitasatosporales</taxon>
        <taxon>Streptomycetaceae</taxon>
        <taxon>Streptomyces</taxon>
    </lineage>
</organism>
<dbReference type="Proteomes" id="UP001059597">
    <property type="component" value="Chromosome"/>
</dbReference>
<evidence type="ECO:0000313" key="2">
    <source>
        <dbReference type="Proteomes" id="UP001059597"/>
    </source>
</evidence>
<reference evidence="1" key="1">
    <citation type="submission" date="2022-06" db="EMBL/GenBank/DDBJ databases">
        <title>Complete genome sequence of Streptomyces nigrescens HEK616.</title>
        <authorList>
            <person name="Asamizu S."/>
            <person name="Onaka H."/>
        </authorList>
    </citation>
    <scope>NUCLEOTIDE SEQUENCE</scope>
    <source>
        <strain evidence="1">HEK616</strain>
    </source>
</reference>
<keyword evidence="2" id="KW-1185">Reference proteome</keyword>
<evidence type="ECO:0000313" key="1">
    <source>
        <dbReference type="EMBL" id="BDM70133.1"/>
    </source>
</evidence>
<protein>
    <submittedName>
        <fullName evidence="1">Uncharacterized protein</fullName>
    </submittedName>
</protein>
<gene>
    <name evidence="1" type="ORF">HEK616_36200</name>
</gene>
<sequence length="65" mass="7469">MAYKEKQTSTSAGSFVLRRHTEVQEFVCDRDLLPRTAKIVVHWTTPEGIERKICNSCYGFLVSHP</sequence>
<proteinExistence type="predicted"/>